<organism evidence="2 3">
    <name type="scientific">Alteriqipengyuania abyssalis</name>
    <dbReference type="NCBI Taxonomy" id="2860200"/>
    <lineage>
        <taxon>Bacteria</taxon>
        <taxon>Pseudomonadati</taxon>
        <taxon>Pseudomonadota</taxon>
        <taxon>Alphaproteobacteria</taxon>
        <taxon>Sphingomonadales</taxon>
        <taxon>Erythrobacteraceae</taxon>
        <taxon>Alteriqipengyuania</taxon>
    </lineage>
</organism>
<feature type="transmembrane region" description="Helical" evidence="1">
    <location>
        <begin position="7"/>
        <end position="27"/>
    </location>
</feature>
<keyword evidence="3" id="KW-1185">Reference proteome</keyword>
<dbReference type="RefSeq" id="WP_222824939.1">
    <property type="nucleotide sequence ID" value="NZ_JAHWXP010000002.1"/>
</dbReference>
<protein>
    <recommendedName>
        <fullName evidence="4">CTP synthetase</fullName>
    </recommendedName>
</protein>
<reference evidence="2 3" key="1">
    <citation type="submission" date="2021-07" db="EMBL/GenBank/DDBJ databases">
        <title>Alteriqipengyuania abyssalis NZ-12B nov, sp.nov isolated from deep sea sponge in pacific ocean.</title>
        <authorList>
            <person name="Tareen S."/>
            <person name="Wink J."/>
        </authorList>
    </citation>
    <scope>NUCLEOTIDE SEQUENCE [LARGE SCALE GENOMIC DNA]</scope>
    <source>
        <strain evidence="2 3">NZ-12B</strain>
    </source>
</reference>
<dbReference type="EMBL" id="JAHWXP010000002">
    <property type="protein sequence ID" value="MBY8337068.1"/>
    <property type="molecule type" value="Genomic_DNA"/>
</dbReference>
<sequence>MFRITLILLPIVATTLMGIAVITVLSMDMQAGWQPIAVASAAGFVLAVPISWFVGRKIVAKTGLGG</sequence>
<dbReference type="Proteomes" id="UP000759298">
    <property type="component" value="Unassembled WGS sequence"/>
</dbReference>
<evidence type="ECO:0000256" key="1">
    <source>
        <dbReference type="SAM" id="Phobius"/>
    </source>
</evidence>
<keyword evidence="1" id="KW-0472">Membrane</keyword>
<evidence type="ECO:0008006" key="4">
    <source>
        <dbReference type="Google" id="ProtNLM"/>
    </source>
</evidence>
<gene>
    <name evidence="2" type="ORF">KYN89_08395</name>
</gene>
<comment type="caution">
    <text evidence="2">The sequence shown here is derived from an EMBL/GenBank/DDBJ whole genome shotgun (WGS) entry which is preliminary data.</text>
</comment>
<accession>A0ABS7PDB1</accession>
<evidence type="ECO:0000313" key="3">
    <source>
        <dbReference type="Proteomes" id="UP000759298"/>
    </source>
</evidence>
<proteinExistence type="predicted"/>
<keyword evidence="1" id="KW-1133">Transmembrane helix</keyword>
<evidence type="ECO:0000313" key="2">
    <source>
        <dbReference type="EMBL" id="MBY8337068.1"/>
    </source>
</evidence>
<keyword evidence="1" id="KW-0812">Transmembrane</keyword>
<feature type="transmembrane region" description="Helical" evidence="1">
    <location>
        <begin position="33"/>
        <end position="54"/>
    </location>
</feature>
<name>A0ABS7PDB1_9SPHN</name>